<proteinExistence type="predicted"/>
<accession>A0A2H0WTB2</accession>
<sequence>MGKIIRIMITITLFFVVAKPVSAEKVAGHSASMTYNLSNSNKSEDLFKKKLAIKRVLEKYDSDMAEVTDSFINTAVTYDLDPYLLPSIAGLESFFGRFTMPGSYNPFGWGRGLVPFENWEQAIETVGKGIRENYIDKGAQTIDEIGAIYCEGNTWAGKVRFFMDEFKAEEEKIQLLLGDNTVKL</sequence>
<dbReference type="EMBL" id="PEZG01000026">
    <property type="protein sequence ID" value="PIS15900.1"/>
    <property type="molecule type" value="Genomic_DNA"/>
</dbReference>
<dbReference type="AlphaFoldDB" id="A0A2H0WTB2"/>
<evidence type="ECO:0000313" key="1">
    <source>
        <dbReference type="EMBL" id="PIS15900.1"/>
    </source>
</evidence>
<gene>
    <name evidence="1" type="ORF">COT62_01180</name>
</gene>
<name>A0A2H0WTB2_9BACT</name>
<comment type="caution">
    <text evidence="1">The sequence shown here is derived from an EMBL/GenBank/DDBJ whole genome shotgun (WGS) entry which is preliminary data.</text>
</comment>
<dbReference type="Proteomes" id="UP000231198">
    <property type="component" value="Unassembled WGS sequence"/>
</dbReference>
<organism evidence="1 2">
    <name type="scientific">Candidatus Roizmanbacteria bacterium CG09_land_8_20_14_0_10_41_9</name>
    <dbReference type="NCBI Taxonomy" id="1974850"/>
    <lineage>
        <taxon>Bacteria</taxon>
        <taxon>Candidatus Roizmaniibacteriota</taxon>
    </lineage>
</organism>
<evidence type="ECO:0000313" key="2">
    <source>
        <dbReference type="Proteomes" id="UP000231198"/>
    </source>
</evidence>
<evidence type="ECO:0008006" key="3">
    <source>
        <dbReference type="Google" id="ProtNLM"/>
    </source>
</evidence>
<reference evidence="2" key="1">
    <citation type="submission" date="2017-09" db="EMBL/GenBank/DDBJ databases">
        <title>Depth-based differentiation of microbial function through sediment-hosted aquifers and enrichment of novel symbionts in the deep terrestrial subsurface.</title>
        <authorList>
            <person name="Probst A.J."/>
            <person name="Ladd B."/>
            <person name="Jarett J.K."/>
            <person name="Geller-Mcgrath D.E."/>
            <person name="Sieber C.M.K."/>
            <person name="Emerson J.B."/>
            <person name="Anantharaman K."/>
            <person name="Thomas B.C."/>
            <person name="Malmstrom R."/>
            <person name="Stieglmeier M."/>
            <person name="Klingl A."/>
            <person name="Woyke T."/>
            <person name="Ryan C.M."/>
            <person name="Banfield J.F."/>
        </authorList>
    </citation>
    <scope>NUCLEOTIDE SEQUENCE [LARGE SCALE GENOMIC DNA]</scope>
</reference>
<protein>
    <recommendedName>
        <fullName evidence="3">Mannosyl-glycoprotein endo-beta-N-acetylglucosamidase-like domain-containing protein</fullName>
    </recommendedName>
</protein>